<name>A0ABQ8X0E9_PENCH</name>
<reference evidence="1 2" key="1">
    <citation type="journal article" date="2023" name="IMA Fungus">
        <title>Comparative genomic study of the Penicillium genus elucidates a diverse pangenome and 15 lateral gene transfer events.</title>
        <authorList>
            <person name="Petersen C."/>
            <person name="Sorensen T."/>
            <person name="Nielsen M.R."/>
            <person name="Sondergaard T.E."/>
            <person name="Sorensen J.L."/>
            <person name="Fitzpatrick D.A."/>
            <person name="Frisvad J.C."/>
            <person name="Nielsen K.L."/>
        </authorList>
    </citation>
    <scope>NUCLEOTIDE SEQUENCE [LARGE SCALE GENOMIC DNA]</scope>
    <source>
        <strain evidence="1 2">IBT 3361</strain>
    </source>
</reference>
<comment type="caution">
    <text evidence="1">The sequence shown here is derived from an EMBL/GenBank/DDBJ whole genome shotgun (WGS) entry which is preliminary data.</text>
</comment>
<keyword evidence="2" id="KW-1185">Reference proteome</keyword>
<dbReference type="EMBL" id="JAPVEB010000001">
    <property type="protein sequence ID" value="KAJ5284679.1"/>
    <property type="molecule type" value="Genomic_DNA"/>
</dbReference>
<proteinExistence type="predicted"/>
<accession>A0ABQ8X0E9</accession>
<evidence type="ECO:0000313" key="2">
    <source>
        <dbReference type="Proteomes" id="UP001220256"/>
    </source>
</evidence>
<organism evidence="1 2">
    <name type="scientific">Penicillium chrysogenum</name>
    <name type="common">Penicillium notatum</name>
    <dbReference type="NCBI Taxonomy" id="5076"/>
    <lineage>
        <taxon>Eukaryota</taxon>
        <taxon>Fungi</taxon>
        <taxon>Dikarya</taxon>
        <taxon>Ascomycota</taxon>
        <taxon>Pezizomycotina</taxon>
        <taxon>Eurotiomycetes</taxon>
        <taxon>Eurotiomycetidae</taxon>
        <taxon>Eurotiales</taxon>
        <taxon>Aspergillaceae</taxon>
        <taxon>Penicillium</taxon>
        <taxon>Penicillium chrysogenum species complex</taxon>
    </lineage>
</organism>
<gene>
    <name evidence="1" type="ORF">N7505_002659</name>
</gene>
<dbReference type="Proteomes" id="UP001220256">
    <property type="component" value="Unassembled WGS sequence"/>
</dbReference>
<protein>
    <submittedName>
        <fullName evidence="1">Uncharacterized protein</fullName>
    </submittedName>
</protein>
<sequence>MEPSCRRTSKPNRGWSFFGWNFGRTDDGADSPDPHSPENDRDWKLVAIEYGDMPHLDYAKLFRIIHLQTKETKRLRPEEFATFGGGRLHAIENARQKPQETTVGDDEQESMDPGFGWFFSCFQCI</sequence>
<evidence type="ECO:0000313" key="1">
    <source>
        <dbReference type="EMBL" id="KAJ5284679.1"/>
    </source>
</evidence>